<evidence type="ECO:0000313" key="1">
    <source>
        <dbReference type="Proteomes" id="UP000050795"/>
    </source>
</evidence>
<dbReference type="PANTHER" id="PTHR28360:SF1">
    <property type="entry name" value="DYNACTIN SUBUNIT 3"/>
    <property type="match status" value="1"/>
</dbReference>
<reference evidence="1" key="1">
    <citation type="submission" date="2022-06" db="EMBL/GenBank/DDBJ databases">
        <authorList>
            <person name="Berger JAMES D."/>
            <person name="Berger JAMES D."/>
        </authorList>
    </citation>
    <scope>NUCLEOTIDE SEQUENCE [LARGE SCALE GENOMIC DNA]</scope>
</reference>
<evidence type="ECO:0008006" key="3">
    <source>
        <dbReference type="Google" id="ProtNLM"/>
    </source>
</evidence>
<dbReference type="GO" id="GO:0005869">
    <property type="term" value="C:dynactin complex"/>
    <property type="evidence" value="ECO:0007669"/>
    <property type="project" value="InterPro"/>
</dbReference>
<reference evidence="2" key="2">
    <citation type="submission" date="2023-11" db="UniProtKB">
        <authorList>
            <consortium name="WormBaseParasite"/>
        </authorList>
    </citation>
    <scope>IDENTIFICATION</scope>
</reference>
<dbReference type="Proteomes" id="UP000050795">
    <property type="component" value="Unassembled WGS sequence"/>
</dbReference>
<dbReference type="AlphaFoldDB" id="A0AA85INX4"/>
<name>A0AA85INX4_TRIRE</name>
<proteinExistence type="predicted"/>
<evidence type="ECO:0000313" key="2">
    <source>
        <dbReference type="WBParaSite" id="TREG1_109660.1"/>
    </source>
</evidence>
<keyword evidence="1" id="KW-1185">Reference proteome</keyword>
<sequence length="181" mass="21043">MQQIEVLENRLRELEYLVFGVNKPVKHVPSEQEKNLVDQLYTLYSGLSAAEKRPVSGKLLSRVNEIQKYTDPNFMEDDVLLTKSKIEIILAQKDKIEKIGSDLEKISKLRDCLNHPAFSDLSTLKKKFEELRIVYNEQSDMSEQLVSTTQDLLNTYHNFVLDTSKLFIYWNQRVAELQTSS</sequence>
<dbReference type="InterPro" id="IPR009991">
    <property type="entry name" value="DCTN3"/>
</dbReference>
<dbReference type="Pfam" id="PF07426">
    <property type="entry name" value="Dynactin_p22"/>
    <property type="match status" value="1"/>
</dbReference>
<dbReference type="WBParaSite" id="TREG1_109660.1">
    <property type="protein sequence ID" value="TREG1_109660.1"/>
    <property type="gene ID" value="TREG1_109660"/>
</dbReference>
<dbReference type="GO" id="GO:0061640">
    <property type="term" value="P:cytoskeleton-dependent cytokinesis"/>
    <property type="evidence" value="ECO:0007669"/>
    <property type="project" value="InterPro"/>
</dbReference>
<protein>
    <recommendedName>
        <fullName evidence="3">Dynactin domain-containing protein</fullName>
    </recommendedName>
</protein>
<organism evidence="1 2">
    <name type="scientific">Trichobilharzia regenti</name>
    <name type="common">Nasal bird schistosome</name>
    <dbReference type="NCBI Taxonomy" id="157069"/>
    <lineage>
        <taxon>Eukaryota</taxon>
        <taxon>Metazoa</taxon>
        <taxon>Spiralia</taxon>
        <taxon>Lophotrochozoa</taxon>
        <taxon>Platyhelminthes</taxon>
        <taxon>Trematoda</taxon>
        <taxon>Digenea</taxon>
        <taxon>Strigeidida</taxon>
        <taxon>Schistosomatoidea</taxon>
        <taxon>Schistosomatidae</taxon>
        <taxon>Trichobilharzia</taxon>
    </lineage>
</organism>
<dbReference type="PANTHER" id="PTHR28360">
    <property type="entry name" value="DYNACTIN SUBUNIT 3"/>
    <property type="match status" value="1"/>
</dbReference>
<accession>A0AA85INX4</accession>